<sequence>MSGKTTHNALHCHTEGWKKRGVKESSGSRRDERWNGKCRVAEGFPGNLEERNNIHADRRRRGLELNANKIKFENRALFWDRDARDTRAAPLSVYPRPLGNTLGSWRQSEALLTTGLRHVRTWGG</sequence>
<comment type="caution">
    <text evidence="1">The sequence shown here is derived from an EMBL/GenBank/DDBJ whole genome shotgun (WGS) entry which is preliminary data.</text>
</comment>
<proteinExistence type="predicted"/>
<accession>A0A834EXR8</accession>
<reference evidence="1" key="1">
    <citation type="journal article" name="BMC Genomics">
        <title>Long-read sequencing and de novo genome assembly of marine medaka (Oryzias melastigma).</title>
        <authorList>
            <person name="Liang P."/>
            <person name="Saqib H.S.A."/>
            <person name="Ni X."/>
            <person name="Shen Y."/>
        </authorList>
    </citation>
    <scope>NUCLEOTIDE SEQUENCE</scope>
    <source>
        <strain evidence="1">Bigg-433</strain>
    </source>
</reference>
<name>A0A834EXR8_ORYME</name>
<evidence type="ECO:0000313" key="1">
    <source>
        <dbReference type="EMBL" id="KAF6717635.1"/>
    </source>
</evidence>
<gene>
    <name evidence="1" type="ORF">FQA47_018637</name>
</gene>
<dbReference type="AlphaFoldDB" id="A0A834EXR8"/>
<protein>
    <submittedName>
        <fullName evidence="1">Uncharacterized protein</fullName>
    </submittedName>
</protein>
<dbReference type="Proteomes" id="UP000646548">
    <property type="component" value="Unassembled WGS sequence"/>
</dbReference>
<organism evidence="1 2">
    <name type="scientific">Oryzias melastigma</name>
    <name type="common">Marine medaka</name>
    <dbReference type="NCBI Taxonomy" id="30732"/>
    <lineage>
        <taxon>Eukaryota</taxon>
        <taxon>Metazoa</taxon>
        <taxon>Chordata</taxon>
        <taxon>Craniata</taxon>
        <taxon>Vertebrata</taxon>
        <taxon>Euteleostomi</taxon>
        <taxon>Actinopterygii</taxon>
        <taxon>Neopterygii</taxon>
        <taxon>Teleostei</taxon>
        <taxon>Neoteleostei</taxon>
        <taxon>Acanthomorphata</taxon>
        <taxon>Ovalentaria</taxon>
        <taxon>Atherinomorphae</taxon>
        <taxon>Beloniformes</taxon>
        <taxon>Adrianichthyidae</taxon>
        <taxon>Oryziinae</taxon>
        <taxon>Oryzias</taxon>
    </lineage>
</organism>
<evidence type="ECO:0000313" key="2">
    <source>
        <dbReference type="Proteomes" id="UP000646548"/>
    </source>
</evidence>
<dbReference type="EMBL" id="WKFB01000820">
    <property type="protein sequence ID" value="KAF6717635.1"/>
    <property type="molecule type" value="Genomic_DNA"/>
</dbReference>